<reference evidence="2 4" key="1">
    <citation type="submission" date="2007-08" db="EMBL/GenBank/DDBJ databases">
        <title>Draft genome sequence of Clostridium leptum (DSM 753).</title>
        <authorList>
            <person name="Sudarsanam P."/>
            <person name="Ley R."/>
            <person name="Guruge J."/>
            <person name="Turnbaugh P.J."/>
            <person name="Mahowald M."/>
            <person name="Liep D."/>
            <person name="Gordon J."/>
        </authorList>
    </citation>
    <scope>NUCLEOTIDE SEQUENCE [LARGE SCALE GENOMIC DNA]</scope>
    <source>
        <strain evidence="2 4">DSM 753</strain>
    </source>
</reference>
<evidence type="ECO:0000313" key="2">
    <source>
        <dbReference type="EMBL" id="EDO61119.1"/>
    </source>
</evidence>
<evidence type="ECO:0000313" key="5">
    <source>
        <dbReference type="Proteomes" id="UP000220611"/>
    </source>
</evidence>
<protein>
    <submittedName>
        <fullName evidence="2">ACT domain protein PheB family protein</fullName>
    </submittedName>
    <submittedName>
        <fullName evidence="3">Amino acid-binding protein</fullName>
    </submittedName>
</protein>
<accession>A7VVW9</accession>
<dbReference type="EMBL" id="NOXF01000016">
    <property type="protein sequence ID" value="PEQ23453.1"/>
    <property type="molecule type" value="Genomic_DNA"/>
</dbReference>
<dbReference type="HOGENOM" id="CLU_128147_0_0_9"/>
<dbReference type="PROSITE" id="PS51671">
    <property type="entry name" value="ACT"/>
    <property type="match status" value="1"/>
</dbReference>
<reference evidence="2 4" key="2">
    <citation type="submission" date="2007-08" db="EMBL/GenBank/DDBJ databases">
        <authorList>
            <person name="Fulton L."/>
            <person name="Clifton S."/>
            <person name="Fulton B."/>
            <person name="Xu J."/>
            <person name="Minx P."/>
            <person name="Pepin K.H."/>
            <person name="Johnson M."/>
            <person name="Thiruvilangam P."/>
            <person name="Bhonagiri V."/>
            <person name="Nash W.E."/>
            <person name="Wang C."/>
            <person name="Mardis E.R."/>
            <person name="Wilson R.K."/>
        </authorList>
    </citation>
    <scope>NUCLEOTIDE SEQUENCE [LARGE SCALE GENOMIC DNA]</scope>
    <source>
        <strain evidence="2 4">DSM 753</strain>
    </source>
</reference>
<dbReference type="PIRSF" id="PIRSF025624">
    <property type="entry name" value="ACT_PheB"/>
    <property type="match status" value="1"/>
</dbReference>
<sequence>MDGLNQAKLLLVSADALPEVFRRVVEAKQYLMSGAAANTSEAARMAGISRSAYYKYKDSVYPYQSKGASRLVTIHAVLEDRPGVLMALISSFYDAGANILTVNQNIPVMGAALVSISARVDTVKIPVDFLLDSLRKVDGVQTIENITGEQ</sequence>
<dbReference type="Gene3D" id="3.30.70.260">
    <property type="match status" value="1"/>
</dbReference>
<feature type="domain" description="ACT" evidence="1">
    <location>
        <begin position="73"/>
        <end position="148"/>
    </location>
</feature>
<dbReference type="SUPFAM" id="SSF55021">
    <property type="entry name" value="ACT-like"/>
    <property type="match status" value="1"/>
</dbReference>
<keyword evidence="5" id="KW-1185">Reference proteome</keyword>
<reference evidence="3 5" key="3">
    <citation type="submission" date="2017-07" db="EMBL/GenBank/DDBJ databases">
        <title>Prevalence of linear plasmids in Cutibacterium (Propionibacterium) acnes isolates obtained from prostatic tissue.</title>
        <authorList>
            <person name="Davidsson S."/>
            <person name="Carlsson J."/>
            <person name="Molling P."/>
            <person name="Andren O."/>
            <person name="Andersson S.-O."/>
            <person name="Brzuszkiewicz E."/>
            <person name="Poehlein A."/>
            <person name="Al-Zeer M."/>
            <person name="Brinkmann V."/>
            <person name="Scavenius C."/>
            <person name="Nazipi S."/>
            <person name="Soderquist B."/>
            <person name="Bruggemann H."/>
        </authorList>
    </citation>
    <scope>NUCLEOTIDE SEQUENCE [LARGE SCALE GENOMIC DNA]</scope>
    <source>
        <strain evidence="3 5">DSM 753</strain>
    </source>
</reference>
<dbReference type="InterPro" id="IPR045865">
    <property type="entry name" value="ACT-like_dom_sf"/>
</dbReference>
<evidence type="ECO:0000313" key="3">
    <source>
        <dbReference type="EMBL" id="PEQ23453.1"/>
    </source>
</evidence>
<name>A7VVW9_9FIRM</name>
<dbReference type="Proteomes" id="UP000003490">
    <property type="component" value="Unassembled WGS sequence"/>
</dbReference>
<dbReference type="Proteomes" id="UP000220611">
    <property type="component" value="Unassembled WGS sequence"/>
</dbReference>
<dbReference type="EMBL" id="ABCB02000019">
    <property type="protein sequence ID" value="EDO61119.1"/>
    <property type="molecule type" value="Genomic_DNA"/>
</dbReference>
<dbReference type="InterPro" id="IPR008310">
    <property type="entry name" value="UPF0735_ACT_dom-cont"/>
</dbReference>
<comment type="caution">
    <text evidence="2">The sequence shown here is derived from an EMBL/GenBank/DDBJ whole genome shotgun (WGS) entry which is preliminary data.</text>
</comment>
<proteinExistence type="predicted"/>
<dbReference type="InterPro" id="IPR002912">
    <property type="entry name" value="ACT_dom"/>
</dbReference>
<evidence type="ECO:0000259" key="1">
    <source>
        <dbReference type="PROSITE" id="PS51671"/>
    </source>
</evidence>
<evidence type="ECO:0000313" key="4">
    <source>
        <dbReference type="Proteomes" id="UP000003490"/>
    </source>
</evidence>
<dbReference type="eggNOG" id="COG4492">
    <property type="taxonomic scope" value="Bacteria"/>
</dbReference>
<gene>
    <name evidence="3" type="ORF">CH238_13895</name>
    <name evidence="2" type="ORF">CLOLEP_02732</name>
</gene>
<dbReference type="AlphaFoldDB" id="A7VVW9"/>
<organism evidence="2 4">
    <name type="scientific">[Clostridium] leptum DSM 753</name>
    <dbReference type="NCBI Taxonomy" id="428125"/>
    <lineage>
        <taxon>Bacteria</taxon>
        <taxon>Bacillati</taxon>
        <taxon>Bacillota</taxon>
        <taxon>Clostridia</taxon>
        <taxon>Eubacteriales</taxon>
        <taxon>Oscillospiraceae</taxon>
        <taxon>Oscillospiraceae incertae sedis</taxon>
    </lineage>
</organism>
<dbReference type="NCBIfam" id="NF003361">
    <property type="entry name" value="PRK04435.1"/>
    <property type="match status" value="1"/>
</dbReference>